<evidence type="ECO:0000313" key="4">
    <source>
        <dbReference type="Proteomes" id="UP000596083"/>
    </source>
</evidence>
<dbReference type="KEGG" id="mlut:JET14_02000"/>
<evidence type="ECO:0000313" key="3">
    <source>
        <dbReference type="EMBL" id="QQM32520.1"/>
    </source>
</evidence>
<accession>A0A7T7HNN7</accession>
<evidence type="ECO:0000256" key="2">
    <source>
        <dbReference type="ARBA" id="ARBA00023002"/>
    </source>
</evidence>
<dbReference type="InterPro" id="IPR043143">
    <property type="entry name" value="Mal/L-sulf/L-lact_DH-like_NADP"/>
</dbReference>
<dbReference type="EMBL" id="CP066786">
    <property type="protein sequence ID" value="QQM32520.1"/>
    <property type="molecule type" value="Genomic_DNA"/>
</dbReference>
<organism evidence="3 4">
    <name type="scientific">Martelella lutilitoris</name>
    <dbReference type="NCBI Taxonomy" id="2583532"/>
    <lineage>
        <taxon>Bacteria</taxon>
        <taxon>Pseudomonadati</taxon>
        <taxon>Pseudomonadota</taxon>
        <taxon>Alphaproteobacteria</taxon>
        <taxon>Hyphomicrobiales</taxon>
        <taxon>Aurantimonadaceae</taxon>
        <taxon>Martelella</taxon>
    </lineage>
</organism>
<dbReference type="Pfam" id="PF02615">
    <property type="entry name" value="Ldh_2"/>
    <property type="match status" value="1"/>
</dbReference>
<dbReference type="InterPro" id="IPR036111">
    <property type="entry name" value="Mal/L-sulfo/L-lacto_DH-like_sf"/>
</dbReference>
<dbReference type="RefSeq" id="WP_200337958.1">
    <property type="nucleotide sequence ID" value="NZ_CP066786.1"/>
</dbReference>
<proteinExistence type="inferred from homology"/>
<reference evidence="3 4" key="1">
    <citation type="submission" date="2020-12" db="EMBL/GenBank/DDBJ databases">
        <authorList>
            <person name="Zheng R.K."/>
            <person name="Sun C.M."/>
        </authorList>
    </citation>
    <scope>NUCLEOTIDE SEQUENCE [LARGE SCALE GENOMIC DNA]</scope>
    <source>
        <strain evidence="3 4">ZRK001</strain>
    </source>
</reference>
<dbReference type="PANTHER" id="PTHR11091">
    <property type="entry name" value="OXIDOREDUCTASE-RELATED"/>
    <property type="match status" value="1"/>
</dbReference>
<dbReference type="Gene3D" id="3.30.1370.60">
    <property type="entry name" value="Hypothetical oxidoreductase yiak, domain 2"/>
    <property type="match status" value="1"/>
</dbReference>
<gene>
    <name evidence="3" type="ORF">JET14_02000</name>
</gene>
<dbReference type="GO" id="GO:0016491">
    <property type="term" value="F:oxidoreductase activity"/>
    <property type="evidence" value="ECO:0007669"/>
    <property type="project" value="UniProtKB-KW"/>
</dbReference>
<dbReference type="SUPFAM" id="SSF89733">
    <property type="entry name" value="L-sulfolactate dehydrogenase-like"/>
    <property type="match status" value="1"/>
</dbReference>
<evidence type="ECO:0000256" key="1">
    <source>
        <dbReference type="ARBA" id="ARBA00006056"/>
    </source>
</evidence>
<comment type="similarity">
    <text evidence="1">Belongs to the LDH2/MDH2 oxidoreductase family.</text>
</comment>
<dbReference type="Proteomes" id="UP000596083">
    <property type="component" value="Chromosome"/>
</dbReference>
<sequence>MSGDETTITREAATRLGEEVMRLAGYDPDHARAITASTVRAQGDECHSHGLYRLLSCADLAEKGKVDPKATPVVDDRAPAIVRVDARRGVSLTAFEAGLPRLVEKAKTAGLAALAINNCYHFSALWPEIEAITDKGLVALAMTVSHAWVAPAGGARPAFGTNPIAFGWPRPGKHPFVFDFATSAIARGDLELHRRSGTPLPEGVAVDADGRPTTDPLEAINGAMLTFGGHKGSALSAMIELLAGPLIGDMTSAQSLAHDEGAGVVPMHGELILAFDPASFLGGAVAESSAQAEGLFDSITGAGARLPSARRYAARRRNADRPMPVRRAVLEDIEALRERLRR</sequence>
<protein>
    <submittedName>
        <fullName evidence="3">Ldh family oxidoreductase</fullName>
    </submittedName>
</protein>
<keyword evidence="2" id="KW-0560">Oxidoreductase</keyword>
<dbReference type="PANTHER" id="PTHR11091:SF0">
    <property type="entry name" value="MALATE DEHYDROGENASE"/>
    <property type="match status" value="1"/>
</dbReference>
<dbReference type="InterPro" id="IPR003767">
    <property type="entry name" value="Malate/L-lactate_DH-like"/>
</dbReference>
<dbReference type="Gene3D" id="1.10.1530.10">
    <property type="match status" value="1"/>
</dbReference>
<dbReference type="AlphaFoldDB" id="A0A7T7HNN7"/>
<name>A0A7T7HNN7_9HYPH</name>
<dbReference type="InterPro" id="IPR043144">
    <property type="entry name" value="Mal/L-sulf/L-lact_DH-like_ah"/>
</dbReference>